<protein>
    <submittedName>
        <fullName evidence="1">Uncharacterized protein</fullName>
    </submittedName>
</protein>
<reference evidence="1 2" key="1">
    <citation type="submission" date="2016-12" db="EMBL/GenBank/DDBJ databases">
        <title>Study of bacterial adaptation to deep sea.</title>
        <authorList>
            <person name="Song J."/>
            <person name="Yoshizawa S."/>
            <person name="Kogure K."/>
        </authorList>
    </citation>
    <scope>NUCLEOTIDE SEQUENCE [LARGE SCALE GENOMIC DNA]</scope>
    <source>
        <strain evidence="1 2">SAORIC-165</strain>
    </source>
</reference>
<dbReference type="RefSeq" id="WP_240610710.1">
    <property type="nucleotide sequence ID" value="NZ_MQWA01000001.1"/>
</dbReference>
<dbReference type="EMBL" id="MQWA01000001">
    <property type="protein sequence ID" value="PQJ30325.1"/>
    <property type="molecule type" value="Genomic_DNA"/>
</dbReference>
<evidence type="ECO:0000313" key="2">
    <source>
        <dbReference type="Proteomes" id="UP000239907"/>
    </source>
</evidence>
<evidence type="ECO:0000313" key="1">
    <source>
        <dbReference type="EMBL" id="PQJ30325.1"/>
    </source>
</evidence>
<dbReference type="Proteomes" id="UP000239907">
    <property type="component" value="Unassembled WGS sequence"/>
</dbReference>
<comment type="caution">
    <text evidence="1">The sequence shown here is derived from an EMBL/GenBank/DDBJ whole genome shotgun (WGS) entry which is preliminary data.</text>
</comment>
<accession>A0A2S7U5N3</accession>
<sequence length="15" mass="1695">MLGLGGLALILRRRR</sequence>
<proteinExistence type="predicted"/>
<organism evidence="1 2">
    <name type="scientific">Rubritalea profundi</name>
    <dbReference type="NCBI Taxonomy" id="1658618"/>
    <lineage>
        <taxon>Bacteria</taxon>
        <taxon>Pseudomonadati</taxon>
        <taxon>Verrucomicrobiota</taxon>
        <taxon>Verrucomicrobiia</taxon>
        <taxon>Verrucomicrobiales</taxon>
        <taxon>Rubritaleaceae</taxon>
        <taxon>Rubritalea</taxon>
    </lineage>
</organism>
<name>A0A2S7U5N3_9BACT</name>
<gene>
    <name evidence="1" type="ORF">BSZ32_09910</name>
</gene>
<keyword evidence="2" id="KW-1185">Reference proteome</keyword>